<dbReference type="Pfam" id="PF01702">
    <property type="entry name" value="TGT"/>
    <property type="match status" value="1"/>
</dbReference>
<dbReference type="PANTHER" id="PTHR46064:SF1">
    <property type="entry name" value="QUEUINE TRNA-RIBOSYLTRANSFERASE ACCESSORY SUBUNIT 2"/>
    <property type="match status" value="1"/>
</dbReference>
<dbReference type="PANTHER" id="PTHR46064">
    <property type="entry name" value="QUEUINE TRNA-RIBOSYLTRANSFERASE ACCESSORY SUBUNIT 2"/>
    <property type="match status" value="1"/>
</dbReference>
<comment type="subcellular location">
    <subcellularLocation>
        <location evidence="5">Cytoplasm</location>
    </subcellularLocation>
</comment>
<protein>
    <recommendedName>
        <fullName evidence="5">Queuine tRNA-ribosyltransferase accessory subunit 2</fullName>
    </recommendedName>
    <alternativeName>
        <fullName evidence="5">Queuine tRNA-ribosyltransferase domain-containing protein 1</fullName>
    </alternativeName>
</protein>
<comment type="subunit">
    <text evidence="5">Heterodimer of a catalytic subunit and an accessory subunit.</text>
</comment>
<dbReference type="Gene3D" id="3.20.20.105">
    <property type="entry name" value="Queuine tRNA-ribosyltransferase-like"/>
    <property type="match status" value="1"/>
</dbReference>
<keyword evidence="9" id="KW-1185">Reference proteome</keyword>
<evidence type="ECO:0000256" key="4">
    <source>
        <dbReference type="ARBA" id="ARBA00022833"/>
    </source>
</evidence>
<feature type="region of interest" description="Disordered" evidence="6">
    <location>
        <begin position="1"/>
        <end position="30"/>
    </location>
</feature>
<dbReference type="InterPro" id="IPR036511">
    <property type="entry name" value="TGT-like_sf"/>
</dbReference>
<dbReference type="AlphaFoldDB" id="A0A9W8A4B4"/>
<dbReference type="NCBIfam" id="TIGR00449">
    <property type="entry name" value="tgt_general"/>
    <property type="match status" value="1"/>
</dbReference>
<feature type="binding site" evidence="5">
    <location>
        <position position="396"/>
    </location>
    <ligand>
        <name>Zn(2+)</name>
        <dbReference type="ChEBI" id="CHEBI:29105"/>
    </ligand>
</feature>
<feature type="binding site" evidence="5">
    <location>
        <position position="367"/>
    </location>
    <ligand>
        <name>Zn(2+)</name>
        <dbReference type="ChEBI" id="CHEBI:29105"/>
    </ligand>
</feature>
<dbReference type="GO" id="GO:0005737">
    <property type="term" value="C:cytoplasm"/>
    <property type="evidence" value="ECO:0007669"/>
    <property type="project" value="UniProtKB-SubCell"/>
</dbReference>
<feature type="domain" description="tRNA-guanine(15) transglycosylase-like" evidence="7">
    <location>
        <begin position="51"/>
        <end position="428"/>
    </location>
</feature>
<comment type="cofactor">
    <cofactor evidence="5">
        <name>Zn(2+)</name>
        <dbReference type="ChEBI" id="CHEBI:29105"/>
    </cofactor>
    <text evidence="5">Binds 1 zinc ion per subunit.</text>
</comment>
<keyword evidence="1 5" id="KW-0963">Cytoplasm</keyword>
<evidence type="ECO:0000259" key="7">
    <source>
        <dbReference type="Pfam" id="PF01702"/>
    </source>
</evidence>
<dbReference type="HAMAP" id="MF_03043">
    <property type="entry name" value="QTRT2"/>
    <property type="match status" value="1"/>
</dbReference>
<dbReference type="GO" id="GO:0008479">
    <property type="term" value="F:tRNA-guanosine(34) queuine transglycosylase activity"/>
    <property type="evidence" value="ECO:0007669"/>
    <property type="project" value="UniProtKB-UniRule"/>
</dbReference>
<evidence type="ECO:0000256" key="2">
    <source>
        <dbReference type="ARBA" id="ARBA00022694"/>
    </source>
</evidence>
<comment type="caution">
    <text evidence="8">The sequence shown here is derived from an EMBL/GenBank/DDBJ whole genome shotgun (WGS) entry which is preliminary data.</text>
</comment>
<dbReference type="InterPro" id="IPR050852">
    <property type="entry name" value="Queuine_tRNA-ribosyltrfase"/>
</dbReference>
<keyword evidence="2 5" id="KW-0819">tRNA processing</keyword>
<comment type="similarity">
    <text evidence="5">Belongs to the queuine tRNA-ribosyltransferase family. QTRT2 subfamily.</text>
</comment>
<dbReference type="OrthoDB" id="27601at2759"/>
<dbReference type="EMBL" id="JANBPU010000029">
    <property type="protein sequence ID" value="KAJ1919291.1"/>
    <property type="molecule type" value="Genomic_DNA"/>
</dbReference>
<evidence type="ECO:0000256" key="5">
    <source>
        <dbReference type="HAMAP-Rule" id="MF_03043"/>
    </source>
</evidence>
<reference evidence="8" key="1">
    <citation type="submission" date="2022-07" db="EMBL/GenBank/DDBJ databases">
        <title>Phylogenomic reconstructions and comparative analyses of Kickxellomycotina fungi.</title>
        <authorList>
            <person name="Reynolds N.K."/>
            <person name="Stajich J.E."/>
            <person name="Barry K."/>
            <person name="Grigoriev I.V."/>
            <person name="Crous P."/>
            <person name="Smith M.E."/>
        </authorList>
    </citation>
    <scope>NUCLEOTIDE SEQUENCE</scope>
    <source>
        <strain evidence="8">NBRC 100468</strain>
    </source>
</reference>
<feature type="binding site" evidence="5">
    <location>
        <position position="365"/>
    </location>
    <ligand>
        <name>Zn(2+)</name>
        <dbReference type="ChEBI" id="CHEBI:29105"/>
    </ligand>
</feature>
<sequence length="475" mass="53012">MTKALTFTVQNPQPSNLSTGSNGDSQSPKQKCRLGQLEFTPPTTTTATTTDTTKISLETPNFFQYTIQGLQPHLVPEVASHLESMPPAIRVNLEGFVKDREIPVSTEYPGKLHQFLGYPENNSPLLLLDIYDPVILERNIKPNSKSLGVDTEGGLQRITGKGLAKIVEKYRPDIFVLPADYVFSKIEELYEGKRVKKSVERTKNWITEYMDTSLSQSQKPALFVPLTGAPNETLREASVNFVKELDADGNVIDGYVISEYGIVGGYPLEKKLDMAWSSFSSLDQNKPRYMVGVSSPHDVVMSVDSAGIDLFDATYPYAVTEQGFASTYVFGDISVESRKDETLKGHISLWETPMFGDFGPLVPGCTCFACQRHTRSYVHHLLMTHEMLATVLLQIHNIHWYNNLFKAVRSSLKDGSFNEKKCAFLKNYVKQGEDGNAKYLLNELILLQSQTISPTTKAGYKKFGRRLSEDSATTA</sequence>
<dbReference type="GO" id="GO:0006400">
    <property type="term" value="P:tRNA modification"/>
    <property type="evidence" value="ECO:0007669"/>
    <property type="project" value="InterPro"/>
</dbReference>
<feature type="compositionally biased region" description="Polar residues" evidence="6">
    <location>
        <begin position="1"/>
        <end position="29"/>
    </location>
</feature>
<evidence type="ECO:0000256" key="3">
    <source>
        <dbReference type="ARBA" id="ARBA00022723"/>
    </source>
</evidence>
<dbReference type="GO" id="GO:0046872">
    <property type="term" value="F:metal ion binding"/>
    <property type="evidence" value="ECO:0007669"/>
    <property type="project" value="UniProtKB-KW"/>
</dbReference>
<keyword evidence="3 5" id="KW-0479">Metal-binding</keyword>
<dbReference type="InterPro" id="IPR028592">
    <property type="entry name" value="QTRTD1"/>
</dbReference>
<name>A0A9W8A4B4_9FUNG</name>
<gene>
    <name evidence="8" type="ORF">H4219_002053</name>
</gene>
<organism evidence="8 9">
    <name type="scientific">Mycoemilia scoparia</name>
    <dbReference type="NCBI Taxonomy" id="417184"/>
    <lineage>
        <taxon>Eukaryota</taxon>
        <taxon>Fungi</taxon>
        <taxon>Fungi incertae sedis</taxon>
        <taxon>Zoopagomycota</taxon>
        <taxon>Kickxellomycotina</taxon>
        <taxon>Kickxellomycetes</taxon>
        <taxon>Kickxellales</taxon>
        <taxon>Kickxellaceae</taxon>
        <taxon>Mycoemilia</taxon>
    </lineage>
</organism>
<keyword evidence="4 5" id="KW-0862">Zinc</keyword>
<feature type="binding site" evidence="5">
    <location>
        <position position="370"/>
    </location>
    <ligand>
        <name>Zn(2+)</name>
        <dbReference type="ChEBI" id="CHEBI:29105"/>
    </ligand>
</feature>
<accession>A0A9W8A4B4</accession>
<evidence type="ECO:0000256" key="1">
    <source>
        <dbReference type="ARBA" id="ARBA00022490"/>
    </source>
</evidence>
<comment type="function">
    <text evidence="5">Non-catalytic subunit of the queuine tRNA-ribosyltransferase (TGT) that catalyzes the base-exchange of a guanine (G) residue with queuine (Q) at position 34 (anticodon wobble position) in tRNAs with GU(N) anticodons (tRNA-Asp, -Asn, -His and -Tyr), resulting in the hypermodified nucleoside queuosine (7-(((4,5-cis-dihydroxy-2-cyclopenten-1-yl)amino)methyl)-7-deazaguanosine).</text>
</comment>
<evidence type="ECO:0000256" key="6">
    <source>
        <dbReference type="SAM" id="MobiDB-lite"/>
    </source>
</evidence>
<proteinExistence type="inferred from homology"/>
<dbReference type="SUPFAM" id="SSF51713">
    <property type="entry name" value="tRNA-guanine transglycosylase"/>
    <property type="match status" value="1"/>
</dbReference>
<dbReference type="Proteomes" id="UP001150538">
    <property type="component" value="Unassembled WGS sequence"/>
</dbReference>
<evidence type="ECO:0000313" key="9">
    <source>
        <dbReference type="Proteomes" id="UP001150538"/>
    </source>
</evidence>
<evidence type="ECO:0000313" key="8">
    <source>
        <dbReference type="EMBL" id="KAJ1919291.1"/>
    </source>
</evidence>
<dbReference type="InterPro" id="IPR002616">
    <property type="entry name" value="tRNA_ribo_trans-like"/>
</dbReference>